<name>A0A096AXQ8_9BACT</name>
<dbReference type="PANTHER" id="PTHR30606:SF10">
    <property type="entry name" value="PHOSPHATIDYLINOSITOL MANNOSIDE ACYLTRANSFERASE"/>
    <property type="match status" value="1"/>
</dbReference>
<dbReference type="OrthoDB" id="9801955at2"/>
<dbReference type="AlphaFoldDB" id="A0A096AXQ8"/>
<dbReference type="PANTHER" id="PTHR30606">
    <property type="entry name" value="LIPID A BIOSYNTHESIS LAUROYL ACYLTRANSFERASE"/>
    <property type="match status" value="1"/>
</dbReference>
<comment type="caution">
    <text evidence="8">The sequence shown here is derived from an EMBL/GenBank/DDBJ whole genome shotgun (WGS) entry which is preliminary data.</text>
</comment>
<feature type="transmembrane region" description="Helical" evidence="7">
    <location>
        <begin position="6"/>
        <end position="34"/>
    </location>
</feature>
<evidence type="ECO:0000256" key="4">
    <source>
        <dbReference type="ARBA" id="ARBA00022679"/>
    </source>
</evidence>
<protein>
    <submittedName>
        <fullName evidence="8">Acetyltransferase</fullName>
    </submittedName>
</protein>
<organism evidence="8 9">
    <name type="scientific">Prevotella amnii DNF00058</name>
    <dbReference type="NCBI Taxonomy" id="1401066"/>
    <lineage>
        <taxon>Bacteria</taxon>
        <taxon>Pseudomonadati</taxon>
        <taxon>Bacteroidota</taxon>
        <taxon>Bacteroidia</taxon>
        <taxon>Bacteroidales</taxon>
        <taxon>Prevotellaceae</taxon>
        <taxon>Prevotella</taxon>
    </lineage>
</organism>
<keyword evidence="2" id="KW-1003">Cell membrane</keyword>
<dbReference type="Proteomes" id="UP000029614">
    <property type="component" value="Unassembled WGS sequence"/>
</dbReference>
<evidence type="ECO:0000313" key="8">
    <source>
        <dbReference type="EMBL" id="KGF51506.1"/>
    </source>
</evidence>
<sequence length="319" mass="38339">MNILYLLVYLCWYLLSLLPLRLLYLLSDVLYFFVAKVAKYRYKVLWDNVSSSFPDYNEAQKKHIISSFYTWLCDYFVETIKLLTMSKAEIKRRMIFTGCDEMDKYWAEKRSIGIYLGHYGQWEWVTSLPLWLKSEGKCTQIYHPLENKIFDKLFLKVRQRYGAVCIPMNESLRKIAKYRAKSVAVVVGYIADQAPFWNNIHHWINFLHHDTPVFTGAERMIKTTNQVVYYADVHRVKRGYYICNFKKISDQPKKYPDYELTDTYFNLLEHSIRYDPSIYLWSHKRWKRTHEEYNIRLNKTTGIVDLRDLNIIKQEKGIS</sequence>
<keyword evidence="6" id="KW-0012">Acyltransferase</keyword>
<evidence type="ECO:0000256" key="7">
    <source>
        <dbReference type="SAM" id="Phobius"/>
    </source>
</evidence>
<dbReference type="GO" id="GO:0009247">
    <property type="term" value="P:glycolipid biosynthetic process"/>
    <property type="evidence" value="ECO:0007669"/>
    <property type="project" value="UniProtKB-ARBA"/>
</dbReference>
<dbReference type="Pfam" id="PF03279">
    <property type="entry name" value="Lip_A_acyltrans"/>
    <property type="match status" value="1"/>
</dbReference>
<evidence type="ECO:0000256" key="5">
    <source>
        <dbReference type="ARBA" id="ARBA00023136"/>
    </source>
</evidence>
<dbReference type="RefSeq" id="WP_036855998.1">
    <property type="nucleotide sequence ID" value="NZ_JRNU01000035.1"/>
</dbReference>
<dbReference type="InterPro" id="IPR004960">
    <property type="entry name" value="LipA_acyltrans"/>
</dbReference>
<keyword evidence="7" id="KW-0812">Transmembrane</keyword>
<comment type="subcellular location">
    <subcellularLocation>
        <location evidence="1">Cell inner membrane</location>
    </subcellularLocation>
</comment>
<keyword evidence="4 8" id="KW-0808">Transferase</keyword>
<keyword evidence="5 7" id="KW-0472">Membrane</keyword>
<keyword evidence="7" id="KW-1133">Transmembrane helix</keyword>
<evidence type="ECO:0000256" key="3">
    <source>
        <dbReference type="ARBA" id="ARBA00022519"/>
    </source>
</evidence>
<evidence type="ECO:0000256" key="1">
    <source>
        <dbReference type="ARBA" id="ARBA00004533"/>
    </source>
</evidence>
<evidence type="ECO:0000256" key="2">
    <source>
        <dbReference type="ARBA" id="ARBA00022475"/>
    </source>
</evidence>
<proteinExistence type="predicted"/>
<evidence type="ECO:0000313" key="9">
    <source>
        <dbReference type="Proteomes" id="UP000029614"/>
    </source>
</evidence>
<dbReference type="GO" id="GO:0005886">
    <property type="term" value="C:plasma membrane"/>
    <property type="evidence" value="ECO:0007669"/>
    <property type="project" value="UniProtKB-SubCell"/>
</dbReference>
<reference evidence="8 9" key="1">
    <citation type="submission" date="2014-07" db="EMBL/GenBank/DDBJ databases">
        <authorList>
            <person name="McCorrison J."/>
            <person name="Sanka R."/>
            <person name="Torralba M."/>
            <person name="Gillis M."/>
            <person name="Haft D.H."/>
            <person name="Methe B."/>
            <person name="Sutton G."/>
            <person name="Nelson K.E."/>
        </authorList>
    </citation>
    <scope>NUCLEOTIDE SEQUENCE [LARGE SCALE GENOMIC DNA]</scope>
    <source>
        <strain evidence="8 9">DNF00058</strain>
    </source>
</reference>
<gene>
    <name evidence="8" type="ORF">HMPREF9302_06985</name>
</gene>
<dbReference type="GO" id="GO:0016746">
    <property type="term" value="F:acyltransferase activity"/>
    <property type="evidence" value="ECO:0007669"/>
    <property type="project" value="UniProtKB-KW"/>
</dbReference>
<dbReference type="EMBL" id="JRNU01000035">
    <property type="protein sequence ID" value="KGF51506.1"/>
    <property type="molecule type" value="Genomic_DNA"/>
</dbReference>
<keyword evidence="9" id="KW-1185">Reference proteome</keyword>
<dbReference type="CDD" id="cd07984">
    <property type="entry name" value="LPLAT_LABLAT-like"/>
    <property type="match status" value="1"/>
</dbReference>
<accession>A0A096AXQ8</accession>
<keyword evidence="3" id="KW-0997">Cell inner membrane</keyword>
<evidence type="ECO:0000256" key="6">
    <source>
        <dbReference type="ARBA" id="ARBA00023315"/>
    </source>
</evidence>